<evidence type="ECO:0000256" key="1">
    <source>
        <dbReference type="SAM" id="MobiDB-lite"/>
    </source>
</evidence>
<feature type="region of interest" description="Disordered" evidence="1">
    <location>
        <begin position="41"/>
        <end position="79"/>
    </location>
</feature>
<dbReference type="EMBL" id="DS995785">
    <property type="protein sequence ID" value="EGE08722.1"/>
    <property type="molecule type" value="Genomic_DNA"/>
</dbReference>
<protein>
    <submittedName>
        <fullName evidence="2">Uncharacterized protein</fullName>
    </submittedName>
</protein>
<organism evidence="2 3">
    <name type="scientific">Trichophyton equinum (strain ATCC MYA-4606 / CBS 127.97)</name>
    <name type="common">Horse ringworm fungus</name>
    <dbReference type="NCBI Taxonomy" id="559882"/>
    <lineage>
        <taxon>Eukaryota</taxon>
        <taxon>Fungi</taxon>
        <taxon>Dikarya</taxon>
        <taxon>Ascomycota</taxon>
        <taxon>Pezizomycotina</taxon>
        <taxon>Eurotiomycetes</taxon>
        <taxon>Eurotiomycetidae</taxon>
        <taxon>Onygenales</taxon>
        <taxon>Arthrodermataceae</taxon>
        <taxon>Trichophyton</taxon>
    </lineage>
</organism>
<sequence length="79" mass="8964">MVMMPVWIVGVNSLPFVDYSLHKFTDTAGSLRGGLYIYPFAGDRPPLDARDRPTDKGKSSRDKKKQKQKKQKEGRCLHA</sequence>
<evidence type="ECO:0000313" key="3">
    <source>
        <dbReference type="Proteomes" id="UP000009169"/>
    </source>
</evidence>
<dbReference type="AlphaFoldDB" id="F2Q3K4"/>
<feature type="compositionally biased region" description="Basic residues" evidence="1">
    <location>
        <begin position="61"/>
        <end position="70"/>
    </location>
</feature>
<dbReference type="VEuPathDB" id="FungiDB:TEQG_08813"/>
<name>F2Q3K4_TRIEC</name>
<dbReference type="HOGENOM" id="CLU_2607729_0_0_1"/>
<accession>F2Q3K4</accession>
<keyword evidence="3" id="KW-1185">Reference proteome</keyword>
<reference evidence="3" key="1">
    <citation type="journal article" date="2012" name="MBio">
        <title>Comparative genome analysis of Trichophyton rubrum and related dermatophytes reveals candidate genes involved in infection.</title>
        <authorList>
            <person name="Martinez D.A."/>
            <person name="Oliver B.G."/>
            <person name="Graeser Y."/>
            <person name="Goldberg J.M."/>
            <person name="Li W."/>
            <person name="Martinez-Rossi N.M."/>
            <person name="Monod M."/>
            <person name="Shelest E."/>
            <person name="Barton R.C."/>
            <person name="Birch E."/>
            <person name="Brakhage A.A."/>
            <person name="Chen Z."/>
            <person name="Gurr S.J."/>
            <person name="Heiman D."/>
            <person name="Heitman J."/>
            <person name="Kosti I."/>
            <person name="Rossi A."/>
            <person name="Saif S."/>
            <person name="Samalova M."/>
            <person name="Saunders C.W."/>
            <person name="Shea T."/>
            <person name="Summerbell R.C."/>
            <person name="Xu J."/>
            <person name="Young S."/>
            <person name="Zeng Q."/>
            <person name="Birren B.W."/>
            <person name="Cuomo C.A."/>
            <person name="White T.C."/>
        </authorList>
    </citation>
    <scope>NUCLEOTIDE SEQUENCE [LARGE SCALE GENOMIC DNA]</scope>
    <source>
        <strain evidence="3">ATCC MYA-4606 / CBS 127.97</strain>
    </source>
</reference>
<gene>
    <name evidence="2" type="ORF">TEQG_08813</name>
</gene>
<feature type="compositionally biased region" description="Basic and acidic residues" evidence="1">
    <location>
        <begin position="45"/>
        <end position="60"/>
    </location>
</feature>
<evidence type="ECO:0000313" key="2">
    <source>
        <dbReference type="EMBL" id="EGE08722.1"/>
    </source>
</evidence>
<proteinExistence type="predicted"/>
<dbReference type="Proteomes" id="UP000009169">
    <property type="component" value="Unassembled WGS sequence"/>
</dbReference>